<evidence type="ECO:0000313" key="3">
    <source>
        <dbReference type="EMBL" id="MCF3938881.1"/>
    </source>
</evidence>
<dbReference type="EMBL" id="JAKGCU010000008">
    <property type="protein sequence ID" value="MCF3938881.1"/>
    <property type="molecule type" value="Genomic_DNA"/>
</dbReference>
<dbReference type="Gene3D" id="3.40.50.1820">
    <property type="entry name" value="alpha/beta hydrolase"/>
    <property type="match status" value="1"/>
</dbReference>
<reference evidence="3" key="1">
    <citation type="submission" date="2022-01" db="EMBL/GenBank/DDBJ databases">
        <title>Gordonia xiamenensis sp. nov., isolated from surface seawater in Xiamen.</title>
        <authorList>
            <person name="He Y.F."/>
        </authorList>
    </citation>
    <scope>NUCLEOTIDE SEQUENCE</scope>
    <source>
        <strain evidence="3">GW1C4-4</strain>
    </source>
</reference>
<name>A0ABS9DLL6_9ACTN</name>
<feature type="region of interest" description="Disordered" evidence="1">
    <location>
        <begin position="390"/>
        <end position="479"/>
    </location>
</feature>
<evidence type="ECO:0000256" key="1">
    <source>
        <dbReference type="SAM" id="MobiDB-lite"/>
    </source>
</evidence>
<feature type="compositionally biased region" description="Low complexity" evidence="1">
    <location>
        <begin position="454"/>
        <end position="463"/>
    </location>
</feature>
<dbReference type="Proteomes" id="UP001108089">
    <property type="component" value="Unassembled WGS sequence"/>
</dbReference>
<feature type="compositionally biased region" description="Low complexity" evidence="1">
    <location>
        <begin position="433"/>
        <end position="447"/>
    </location>
</feature>
<feature type="compositionally biased region" description="Polar residues" evidence="1">
    <location>
        <begin position="468"/>
        <end position="479"/>
    </location>
</feature>
<dbReference type="InterPro" id="IPR000801">
    <property type="entry name" value="Esterase-like"/>
</dbReference>
<evidence type="ECO:0000313" key="4">
    <source>
        <dbReference type="Proteomes" id="UP001108089"/>
    </source>
</evidence>
<keyword evidence="2" id="KW-0472">Membrane</keyword>
<proteinExistence type="predicted"/>
<sequence>MAPDATAPAPRRSIRRRVAGLSAVVVLSLGLFGVGSLFSGGNTASAMAGHPEVLREGCTWDSSGNYVQNCKVWSESQNKFVTVQIRASNGSDQGIYLLDGMRAQEDRSAWTNDVQAAQVYDGNTDTTLVMPVGGASSFYTDWEGGAGAENTTIAQETFLTEELPDYLAENFGVSKNNNAIVGLSMSGGPAVTLAERHPDQFKVVQAMSGYYQTDNPIGALGVFASQTIVSNYTNGIVNMWGAPGSQRWTDNDPSKNVNKLNENGQVLIISSGNGFLTSSEMAKLSQQDQISAMALEMLSAVSTVLMQLQAAQSGASVISLPNYGGHTWENWGRGLADGKDHVLEALRNNPPVTEKVQVVDASGTPDPEGSTKATQAALLAAESTPVLDTVDLSADPSTSAQSAASSTSTDSTSASATEPGVSSTSSAADDTQPSASTPSTESPTSESGADTGESTVPPSTTPSVPIPAQSSIPTTTPVP</sequence>
<feature type="compositionally biased region" description="Low complexity" evidence="1">
    <location>
        <begin position="393"/>
        <end position="417"/>
    </location>
</feature>
<protein>
    <submittedName>
        <fullName evidence="3">Esterase family protein</fullName>
    </submittedName>
</protein>
<comment type="caution">
    <text evidence="3">The sequence shown here is derived from an EMBL/GenBank/DDBJ whole genome shotgun (WGS) entry which is preliminary data.</text>
</comment>
<feature type="compositionally biased region" description="Polar residues" evidence="1">
    <location>
        <begin position="420"/>
        <end position="432"/>
    </location>
</feature>
<evidence type="ECO:0000256" key="2">
    <source>
        <dbReference type="SAM" id="Phobius"/>
    </source>
</evidence>
<dbReference type="Pfam" id="PF00756">
    <property type="entry name" value="Esterase"/>
    <property type="match status" value="1"/>
</dbReference>
<dbReference type="PANTHER" id="PTHR48098:SF1">
    <property type="entry name" value="DIACYLGLYCEROL ACYLTRANSFERASE_MYCOLYLTRANSFERASE AG85A"/>
    <property type="match status" value="1"/>
</dbReference>
<keyword evidence="2" id="KW-1133">Transmembrane helix</keyword>
<dbReference type="PANTHER" id="PTHR48098">
    <property type="entry name" value="ENTEROCHELIN ESTERASE-RELATED"/>
    <property type="match status" value="1"/>
</dbReference>
<dbReference type="SUPFAM" id="SSF53474">
    <property type="entry name" value="alpha/beta-Hydrolases"/>
    <property type="match status" value="1"/>
</dbReference>
<gene>
    <name evidence="3" type="ORF">L1892_10895</name>
</gene>
<accession>A0ABS9DLL6</accession>
<dbReference type="InterPro" id="IPR050583">
    <property type="entry name" value="Mycobacterial_A85_antigen"/>
</dbReference>
<organism evidence="3 4">
    <name type="scientific">Gordonia tangerina</name>
    <dbReference type="NCBI Taxonomy" id="2911060"/>
    <lineage>
        <taxon>Bacteria</taxon>
        <taxon>Bacillati</taxon>
        <taxon>Actinomycetota</taxon>
        <taxon>Actinomycetes</taxon>
        <taxon>Mycobacteriales</taxon>
        <taxon>Gordoniaceae</taxon>
        <taxon>Gordonia</taxon>
    </lineage>
</organism>
<keyword evidence="4" id="KW-1185">Reference proteome</keyword>
<feature type="transmembrane region" description="Helical" evidence="2">
    <location>
        <begin position="18"/>
        <end position="38"/>
    </location>
</feature>
<dbReference type="InterPro" id="IPR029058">
    <property type="entry name" value="AB_hydrolase_fold"/>
</dbReference>
<keyword evidence="2" id="KW-0812">Transmembrane</keyword>